<keyword evidence="7" id="KW-1133">Transmembrane helix</keyword>
<proteinExistence type="predicted"/>
<keyword evidence="4" id="KW-0808">Transferase</keyword>
<dbReference type="SMART" id="SM00388">
    <property type="entry name" value="HisKA"/>
    <property type="match status" value="1"/>
</dbReference>
<name>A0A4R8DIR8_9BACT</name>
<evidence type="ECO:0000313" key="10">
    <source>
        <dbReference type="Proteomes" id="UP000294498"/>
    </source>
</evidence>
<dbReference type="InterPro" id="IPR003661">
    <property type="entry name" value="HisK_dim/P_dom"/>
</dbReference>
<dbReference type="InterPro" id="IPR050736">
    <property type="entry name" value="Sensor_HK_Regulatory"/>
</dbReference>
<feature type="domain" description="Histidine kinase" evidence="8">
    <location>
        <begin position="261"/>
        <end position="470"/>
    </location>
</feature>
<evidence type="ECO:0000256" key="4">
    <source>
        <dbReference type="ARBA" id="ARBA00022679"/>
    </source>
</evidence>
<dbReference type="AlphaFoldDB" id="A0A4R8DIR8"/>
<dbReference type="InterPro" id="IPR004358">
    <property type="entry name" value="Sig_transdc_His_kin-like_C"/>
</dbReference>
<evidence type="ECO:0000256" key="5">
    <source>
        <dbReference type="ARBA" id="ARBA00022777"/>
    </source>
</evidence>
<reference evidence="9 10" key="1">
    <citation type="submission" date="2019-03" db="EMBL/GenBank/DDBJ databases">
        <title>Genomic Encyclopedia of Type Strains, Phase IV (KMG-IV): sequencing the most valuable type-strain genomes for metagenomic binning, comparative biology and taxonomic classification.</title>
        <authorList>
            <person name="Goeker M."/>
        </authorList>
    </citation>
    <scope>NUCLEOTIDE SEQUENCE [LARGE SCALE GENOMIC DNA]</scope>
    <source>
        <strain evidence="9 10">DSM 100059</strain>
    </source>
</reference>
<dbReference type="Pfam" id="PF02518">
    <property type="entry name" value="HATPase_c"/>
    <property type="match status" value="1"/>
</dbReference>
<keyword evidence="7" id="KW-0472">Membrane</keyword>
<accession>A0A4R8DIR8</accession>
<dbReference type="InterPro" id="IPR005467">
    <property type="entry name" value="His_kinase_dom"/>
</dbReference>
<feature type="transmembrane region" description="Helical" evidence="7">
    <location>
        <begin position="221"/>
        <end position="242"/>
    </location>
</feature>
<dbReference type="Gene3D" id="3.30.565.10">
    <property type="entry name" value="Histidine kinase-like ATPase, C-terminal domain"/>
    <property type="match status" value="1"/>
</dbReference>
<keyword evidence="5 9" id="KW-0418">Kinase</keyword>
<keyword evidence="7" id="KW-0812">Transmembrane</keyword>
<dbReference type="CDD" id="cd00082">
    <property type="entry name" value="HisKA"/>
    <property type="match status" value="1"/>
</dbReference>
<dbReference type="PRINTS" id="PR00344">
    <property type="entry name" value="BCTRLSENSOR"/>
</dbReference>
<keyword evidence="3" id="KW-0597">Phosphoprotein</keyword>
<dbReference type="EC" id="2.7.13.3" evidence="2"/>
<sequence>MRPLNLTIAAYRAIAIAGFLVLSGVQFFLLYNTYELKNEQFFQSKKEPIGGDYLTMIRNDKVIPGGQRILDGFINKDMMEMERLYKDDRMTFDHYRQRVCDSAFAALARANNLDSALRVVRERRHLSSPLSYAIFVRSLDVSFRRDQYVSCYNNKVWDTGLTHVIQTDYGVRIGGNLFHIHPRSLVTSLTVSASRDYSYRITADLYVDTADRQWTIFRRMLPAFLLSLFSIGSVVLLFYLTFQNWRRQKQLSEMKSDFINGITHEFHTPLAAIMVANRAIQSEKQPLLPLTEVIERQAERLKTLIGNVLNIATLHRIDLHKRAQSVHALLDKLVSDYRLQRPDIVLFLDKNATRDTAALDPFWFGTIFLNIFDNAVKYNNKDEKQVHLLTSSDRKNLYVEIRDNGIGIPSSVREHIFDKFYRDTRSVQGSVKGLGLGLYYVRTAVDAHEWTITVDSTEGEGSAFLITIPL</sequence>
<dbReference type="PROSITE" id="PS50109">
    <property type="entry name" value="HIS_KIN"/>
    <property type="match status" value="1"/>
</dbReference>
<evidence type="ECO:0000256" key="6">
    <source>
        <dbReference type="ARBA" id="ARBA00023012"/>
    </source>
</evidence>
<dbReference type="Gene3D" id="1.10.287.130">
    <property type="match status" value="1"/>
</dbReference>
<dbReference type="CDD" id="cd00075">
    <property type="entry name" value="HATPase"/>
    <property type="match status" value="1"/>
</dbReference>
<dbReference type="EMBL" id="SODV01000002">
    <property type="protein sequence ID" value="TDW96890.1"/>
    <property type="molecule type" value="Genomic_DNA"/>
</dbReference>
<keyword evidence="10" id="KW-1185">Reference proteome</keyword>
<evidence type="ECO:0000256" key="3">
    <source>
        <dbReference type="ARBA" id="ARBA00022553"/>
    </source>
</evidence>
<dbReference type="Proteomes" id="UP000294498">
    <property type="component" value="Unassembled WGS sequence"/>
</dbReference>
<protein>
    <recommendedName>
        <fullName evidence="2">histidine kinase</fullName>
        <ecNumber evidence="2">2.7.13.3</ecNumber>
    </recommendedName>
</protein>
<organism evidence="9 10">
    <name type="scientific">Dinghuibacter silviterrae</name>
    <dbReference type="NCBI Taxonomy" id="1539049"/>
    <lineage>
        <taxon>Bacteria</taxon>
        <taxon>Pseudomonadati</taxon>
        <taxon>Bacteroidota</taxon>
        <taxon>Chitinophagia</taxon>
        <taxon>Chitinophagales</taxon>
        <taxon>Chitinophagaceae</taxon>
        <taxon>Dinghuibacter</taxon>
    </lineage>
</organism>
<dbReference type="GO" id="GO:0000155">
    <property type="term" value="F:phosphorelay sensor kinase activity"/>
    <property type="evidence" value="ECO:0007669"/>
    <property type="project" value="InterPro"/>
</dbReference>
<keyword evidence="6" id="KW-0902">Two-component regulatory system</keyword>
<dbReference type="InterPro" id="IPR036890">
    <property type="entry name" value="HATPase_C_sf"/>
</dbReference>
<evidence type="ECO:0000256" key="2">
    <source>
        <dbReference type="ARBA" id="ARBA00012438"/>
    </source>
</evidence>
<dbReference type="InterPro" id="IPR003594">
    <property type="entry name" value="HATPase_dom"/>
</dbReference>
<evidence type="ECO:0000256" key="1">
    <source>
        <dbReference type="ARBA" id="ARBA00000085"/>
    </source>
</evidence>
<dbReference type="SUPFAM" id="SSF47384">
    <property type="entry name" value="Homodimeric domain of signal transducing histidine kinase"/>
    <property type="match status" value="1"/>
</dbReference>
<dbReference type="SMART" id="SM00387">
    <property type="entry name" value="HATPase_c"/>
    <property type="match status" value="1"/>
</dbReference>
<dbReference type="PANTHER" id="PTHR43711:SF1">
    <property type="entry name" value="HISTIDINE KINASE 1"/>
    <property type="match status" value="1"/>
</dbReference>
<dbReference type="InterPro" id="IPR036097">
    <property type="entry name" value="HisK_dim/P_sf"/>
</dbReference>
<dbReference type="SUPFAM" id="SSF55874">
    <property type="entry name" value="ATPase domain of HSP90 chaperone/DNA topoisomerase II/histidine kinase"/>
    <property type="match status" value="1"/>
</dbReference>
<comment type="catalytic activity">
    <reaction evidence="1">
        <text>ATP + protein L-histidine = ADP + protein N-phospho-L-histidine.</text>
        <dbReference type="EC" id="2.7.13.3"/>
    </reaction>
</comment>
<evidence type="ECO:0000256" key="7">
    <source>
        <dbReference type="SAM" id="Phobius"/>
    </source>
</evidence>
<feature type="transmembrane region" description="Helical" evidence="7">
    <location>
        <begin position="6"/>
        <end position="31"/>
    </location>
</feature>
<evidence type="ECO:0000313" key="9">
    <source>
        <dbReference type="EMBL" id="TDW96890.1"/>
    </source>
</evidence>
<dbReference type="Pfam" id="PF00512">
    <property type="entry name" value="HisKA"/>
    <property type="match status" value="1"/>
</dbReference>
<gene>
    <name evidence="9" type="ORF">EDB95_4726</name>
</gene>
<comment type="caution">
    <text evidence="9">The sequence shown here is derived from an EMBL/GenBank/DDBJ whole genome shotgun (WGS) entry which is preliminary data.</text>
</comment>
<dbReference type="PANTHER" id="PTHR43711">
    <property type="entry name" value="TWO-COMPONENT HISTIDINE KINASE"/>
    <property type="match status" value="1"/>
</dbReference>
<evidence type="ECO:0000259" key="8">
    <source>
        <dbReference type="PROSITE" id="PS50109"/>
    </source>
</evidence>